<keyword evidence="4 6" id="KW-0012">Acyltransferase</keyword>
<evidence type="ECO:0000256" key="1">
    <source>
        <dbReference type="ARBA" id="ARBA00013258"/>
    </source>
</evidence>
<dbReference type="AlphaFoldDB" id="A0A226XBC3"/>
<dbReference type="NCBIfam" id="TIGR00128">
    <property type="entry name" value="fabD"/>
    <property type="match status" value="1"/>
</dbReference>
<evidence type="ECO:0000256" key="3">
    <source>
        <dbReference type="ARBA" id="ARBA00022679"/>
    </source>
</evidence>
<dbReference type="RefSeq" id="WP_089159209.1">
    <property type="nucleotide sequence ID" value="NZ_MTHB01000023.1"/>
</dbReference>
<feature type="active site" evidence="7">
    <location>
        <position position="90"/>
    </location>
</feature>
<dbReference type="EMBL" id="MTHB01000023">
    <property type="protein sequence ID" value="OXC80257.1"/>
    <property type="molecule type" value="Genomic_DNA"/>
</dbReference>
<name>A0A226XBC3_CABSO</name>
<sequence>MKFAFVFPGQGSQSVGMLNAFADHAVVRETVQQASDALGQDLGKLIAEGPVEELGLTTNTQPVMLTAAYAIYRVWEKETGLKPAIVAGHSLGEYTALVVAGALPFSAAVPLVRFRAQAMQSAVPVGVGGMAAILGLDDDAVRAVCTEASAAGIVEAVNFNAPSQVVIAGAKAGVEKACEIAKAKGAKRALPLPVSAPFHSSLLKPASDQLREYLASVDISVPQIPLINNIDVASVAEPAAIKDALVRQAAGPVRWVEVVQKMAHEGFTHVIECGPGKVLNGLTKRIDGTLIGASVFDPASLEETRKLLAGRIR</sequence>
<dbReference type="InterPro" id="IPR024925">
    <property type="entry name" value="Malonyl_CoA-ACP_transAc"/>
</dbReference>
<dbReference type="PANTHER" id="PTHR42681">
    <property type="entry name" value="MALONYL-COA-ACYL CARRIER PROTEIN TRANSACYLASE, MITOCHONDRIAL"/>
    <property type="match status" value="1"/>
</dbReference>
<evidence type="ECO:0000313" key="10">
    <source>
        <dbReference type="Proteomes" id="UP000214720"/>
    </source>
</evidence>
<dbReference type="Gene3D" id="3.30.70.250">
    <property type="entry name" value="Malonyl-CoA ACP transacylase, ACP-binding"/>
    <property type="match status" value="1"/>
</dbReference>
<evidence type="ECO:0000256" key="2">
    <source>
        <dbReference type="ARBA" id="ARBA00018953"/>
    </source>
</evidence>
<dbReference type="InterPro" id="IPR016036">
    <property type="entry name" value="Malonyl_transacylase_ACP-bd"/>
</dbReference>
<organism evidence="9 10">
    <name type="scientific">Caballeronia sordidicola</name>
    <name type="common">Burkholderia sordidicola</name>
    <dbReference type="NCBI Taxonomy" id="196367"/>
    <lineage>
        <taxon>Bacteria</taxon>
        <taxon>Pseudomonadati</taxon>
        <taxon>Pseudomonadota</taxon>
        <taxon>Betaproteobacteria</taxon>
        <taxon>Burkholderiales</taxon>
        <taxon>Burkholderiaceae</taxon>
        <taxon>Caballeronia</taxon>
    </lineage>
</organism>
<dbReference type="InterPro" id="IPR050858">
    <property type="entry name" value="Mal-CoA-ACP_Trans/PKS_FabD"/>
</dbReference>
<dbReference type="InterPro" id="IPR016035">
    <property type="entry name" value="Acyl_Trfase/lysoPLipase"/>
</dbReference>
<dbReference type="InterPro" id="IPR004410">
    <property type="entry name" value="Malonyl_CoA-ACP_transAc_FabD"/>
</dbReference>
<dbReference type="Gene3D" id="3.40.366.10">
    <property type="entry name" value="Malonyl-Coenzyme A Acyl Carrier Protein, domain 2"/>
    <property type="match status" value="1"/>
</dbReference>
<proteinExistence type="inferred from homology"/>
<evidence type="ECO:0000256" key="4">
    <source>
        <dbReference type="ARBA" id="ARBA00023315"/>
    </source>
</evidence>
<dbReference type="PANTHER" id="PTHR42681:SF1">
    <property type="entry name" value="MALONYL-COA-ACYL CARRIER PROTEIN TRANSACYLASE, MITOCHONDRIAL"/>
    <property type="match status" value="1"/>
</dbReference>
<evidence type="ECO:0000256" key="5">
    <source>
        <dbReference type="ARBA" id="ARBA00048462"/>
    </source>
</evidence>
<feature type="active site" evidence="7">
    <location>
        <position position="199"/>
    </location>
</feature>
<reference evidence="10" key="1">
    <citation type="submission" date="2017-01" db="EMBL/GenBank/DDBJ databases">
        <title>Genome Analysis of Deinococcus marmoris KOPRI26562.</title>
        <authorList>
            <person name="Kim J.H."/>
            <person name="Oh H.-M."/>
        </authorList>
    </citation>
    <scope>NUCLEOTIDE SEQUENCE [LARGE SCALE GENOMIC DNA]</scope>
    <source>
        <strain evidence="10">PAMC 26633</strain>
    </source>
</reference>
<dbReference type="eggNOG" id="COG0331">
    <property type="taxonomic scope" value="Bacteria"/>
</dbReference>
<dbReference type="EC" id="2.3.1.39" evidence="1 6"/>
<evidence type="ECO:0000313" key="9">
    <source>
        <dbReference type="EMBL" id="OXC80257.1"/>
    </source>
</evidence>
<accession>A0A226XBC3</accession>
<feature type="domain" description="Malonyl-CoA:ACP transacylase (MAT)" evidence="8">
    <location>
        <begin position="6"/>
        <end position="298"/>
    </location>
</feature>
<comment type="catalytic activity">
    <reaction evidence="5 6">
        <text>holo-[ACP] + malonyl-CoA = malonyl-[ACP] + CoA</text>
        <dbReference type="Rhea" id="RHEA:41792"/>
        <dbReference type="Rhea" id="RHEA-COMP:9623"/>
        <dbReference type="Rhea" id="RHEA-COMP:9685"/>
        <dbReference type="ChEBI" id="CHEBI:57287"/>
        <dbReference type="ChEBI" id="CHEBI:57384"/>
        <dbReference type="ChEBI" id="CHEBI:64479"/>
        <dbReference type="ChEBI" id="CHEBI:78449"/>
        <dbReference type="EC" id="2.3.1.39"/>
    </reaction>
</comment>
<dbReference type="GO" id="GO:0005829">
    <property type="term" value="C:cytosol"/>
    <property type="evidence" value="ECO:0007669"/>
    <property type="project" value="TreeGrafter"/>
</dbReference>
<dbReference type="SUPFAM" id="SSF52151">
    <property type="entry name" value="FabD/lysophospholipase-like"/>
    <property type="match status" value="1"/>
</dbReference>
<keyword evidence="3 6" id="KW-0808">Transferase</keyword>
<dbReference type="InterPro" id="IPR014043">
    <property type="entry name" value="Acyl_transferase_dom"/>
</dbReference>
<dbReference type="OrthoDB" id="9808564at2"/>
<evidence type="ECO:0000256" key="6">
    <source>
        <dbReference type="PIRNR" id="PIRNR000446"/>
    </source>
</evidence>
<dbReference type="Proteomes" id="UP000214720">
    <property type="component" value="Unassembled WGS sequence"/>
</dbReference>
<dbReference type="FunFam" id="3.30.70.250:FF:000001">
    <property type="entry name" value="Malonyl CoA-acyl carrier protein transacylase"/>
    <property type="match status" value="1"/>
</dbReference>
<comment type="similarity">
    <text evidence="6">Belongs to the fabD family.</text>
</comment>
<dbReference type="SMART" id="SM00827">
    <property type="entry name" value="PKS_AT"/>
    <property type="match status" value="1"/>
</dbReference>
<evidence type="ECO:0000256" key="7">
    <source>
        <dbReference type="PIRSR" id="PIRSR000446-1"/>
    </source>
</evidence>
<protein>
    <recommendedName>
        <fullName evidence="2 6">Malonyl CoA-acyl carrier protein transacylase</fullName>
        <ecNumber evidence="1 6">2.3.1.39</ecNumber>
    </recommendedName>
</protein>
<gene>
    <name evidence="9" type="ORF">BSU04_03270</name>
</gene>
<evidence type="ECO:0000259" key="8">
    <source>
        <dbReference type="SMART" id="SM00827"/>
    </source>
</evidence>
<dbReference type="SUPFAM" id="SSF55048">
    <property type="entry name" value="Probable ACP-binding domain of malonyl-CoA ACP transacylase"/>
    <property type="match status" value="1"/>
</dbReference>
<dbReference type="Pfam" id="PF00698">
    <property type="entry name" value="Acyl_transf_1"/>
    <property type="match status" value="1"/>
</dbReference>
<dbReference type="GO" id="GO:0006633">
    <property type="term" value="P:fatty acid biosynthetic process"/>
    <property type="evidence" value="ECO:0007669"/>
    <property type="project" value="TreeGrafter"/>
</dbReference>
<dbReference type="PIRSF" id="PIRSF000446">
    <property type="entry name" value="Mct"/>
    <property type="match status" value="1"/>
</dbReference>
<dbReference type="InterPro" id="IPR001227">
    <property type="entry name" value="Ac_transferase_dom_sf"/>
</dbReference>
<comment type="caution">
    <text evidence="9">The sequence shown here is derived from an EMBL/GenBank/DDBJ whole genome shotgun (WGS) entry which is preliminary data.</text>
</comment>
<dbReference type="GO" id="GO:0004314">
    <property type="term" value="F:[acyl-carrier-protein] S-malonyltransferase activity"/>
    <property type="evidence" value="ECO:0007669"/>
    <property type="project" value="UniProtKB-EC"/>
</dbReference>